<name>A0ABS8ZVS6_9PSEU</name>
<protein>
    <recommendedName>
        <fullName evidence="3">SseB protein N-terminal domain-containing protein</fullName>
    </recommendedName>
</protein>
<evidence type="ECO:0008006" key="3">
    <source>
        <dbReference type="Google" id="ProtNLM"/>
    </source>
</evidence>
<evidence type="ECO:0000313" key="2">
    <source>
        <dbReference type="Proteomes" id="UP001521150"/>
    </source>
</evidence>
<dbReference type="Proteomes" id="UP001521150">
    <property type="component" value="Unassembled WGS sequence"/>
</dbReference>
<sequence>MESAVSWPTEGTPLPAMFPPILYLPTAGEPNGGNLTIELRKTKDGRMALLAYSALDRLVNCCGAAQPWVVVPVANLDKIQQAQPFELVLLDVHIPDEHRHGGDAQ</sequence>
<comment type="caution">
    <text evidence="1">The sequence shown here is derived from an EMBL/GenBank/DDBJ whole genome shotgun (WGS) entry which is preliminary data.</text>
</comment>
<keyword evidence="2" id="KW-1185">Reference proteome</keyword>
<evidence type="ECO:0000313" key="1">
    <source>
        <dbReference type="EMBL" id="MCE7011840.1"/>
    </source>
</evidence>
<dbReference type="RefSeq" id="WP_233734605.1">
    <property type="nucleotide sequence ID" value="NZ_JAJVCN010000005.1"/>
</dbReference>
<organism evidence="1 2">
    <name type="scientific">Kibdelosporangium philippinense</name>
    <dbReference type="NCBI Taxonomy" id="211113"/>
    <lineage>
        <taxon>Bacteria</taxon>
        <taxon>Bacillati</taxon>
        <taxon>Actinomycetota</taxon>
        <taxon>Actinomycetes</taxon>
        <taxon>Pseudonocardiales</taxon>
        <taxon>Pseudonocardiaceae</taxon>
        <taxon>Kibdelosporangium</taxon>
    </lineage>
</organism>
<dbReference type="InterPro" id="IPR049975">
    <property type="entry name" value="SAV_915-like_dom"/>
</dbReference>
<proteinExistence type="predicted"/>
<dbReference type="EMBL" id="JAJVCN010000005">
    <property type="protein sequence ID" value="MCE7011840.1"/>
    <property type="molecule type" value="Genomic_DNA"/>
</dbReference>
<gene>
    <name evidence="1" type="ORF">LWC34_54865</name>
</gene>
<dbReference type="NCBIfam" id="NF042914">
    <property type="entry name" value="SAV915_dom"/>
    <property type="match status" value="1"/>
</dbReference>
<reference evidence="1 2" key="1">
    <citation type="submission" date="2021-12" db="EMBL/GenBank/DDBJ databases">
        <title>Genome sequence of Kibdelosporangium philippinense ATCC 49844.</title>
        <authorList>
            <person name="Fedorov E.A."/>
            <person name="Omeragic M."/>
            <person name="Shalygina K.F."/>
            <person name="Maclea K.S."/>
        </authorList>
    </citation>
    <scope>NUCLEOTIDE SEQUENCE [LARGE SCALE GENOMIC DNA]</scope>
    <source>
        <strain evidence="1 2">ATCC 49844</strain>
    </source>
</reference>
<accession>A0ABS8ZVS6</accession>